<dbReference type="InterPro" id="IPR006664">
    <property type="entry name" value="OMP_bac"/>
</dbReference>
<reference evidence="7 8" key="1">
    <citation type="submission" date="2019-06" db="EMBL/GenBank/DDBJ databases">
        <title>Sorghum-associated microbial communities from plants grown in Nebraska, USA.</title>
        <authorList>
            <person name="Schachtman D."/>
        </authorList>
    </citation>
    <scope>NUCLEOTIDE SEQUENCE [LARGE SCALE GENOMIC DNA]</scope>
    <source>
        <strain evidence="7 8">T529</strain>
    </source>
</reference>
<dbReference type="GO" id="GO:0009279">
    <property type="term" value="C:cell outer membrane"/>
    <property type="evidence" value="ECO:0007669"/>
    <property type="project" value="UniProtKB-SubCell"/>
</dbReference>
<dbReference type="PROSITE" id="PS51123">
    <property type="entry name" value="OMPA_2"/>
    <property type="match status" value="1"/>
</dbReference>
<accession>A0A561C397</accession>
<feature type="chain" id="PRO_5022059692" evidence="5">
    <location>
        <begin position="21"/>
        <end position="191"/>
    </location>
</feature>
<dbReference type="RefSeq" id="WP_145744099.1">
    <property type="nucleotide sequence ID" value="NZ_VIVL01000005.1"/>
</dbReference>
<evidence type="ECO:0000256" key="1">
    <source>
        <dbReference type="ARBA" id="ARBA00004442"/>
    </source>
</evidence>
<dbReference type="PROSITE" id="PS51257">
    <property type="entry name" value="PROKAR_LIPOPROTEIN"/>
    <property type="match status" value="1"/>
</dbReference>
<comment type="subcellular location">
    <subcellularLocation>
        <location evidence="1">Cell outer membrane</location>
    </subcellularLocation>
</comment>
<evidence type="ECO:0000256" key="3">
    <source>
        <dbReference type="ARBA" id="ARBA00023237"/>
    </source>
</evidence>
<dbReference type="InterPro" id="IPR006665">
    <property type="entry name" value="OmpA-like"/>
</dbReference>
<keyword evidence="5" id="KW-0732">Signal</keyword>
<evidence type="ECO:0000256" key="2">
    <source>
        <dbReference type="ARBA" id="ARBA00023136"/>
    </source>
</evidence>
<sequence length="191" mass="20569">MQSKNTLNLLAAAVAALTLAGCGSLHDERYNWCQGQNCALTPVVTPASAPAPQPAPAQPTTRRVNLSADAMFKFDRSSAADMLPQGRAELDALARGLQSQEMQVQSLTITGHTDRLGDAAYNDQLALRRANTVRDYLKDAGVRAPMEVRSMGEREPVTRDCQGLQRSARLVACLQPDRRVVVDILGQAAGK</sequence>
<keyword evidence="3" id="KW-0998">Cell outer membrane</keyword>
<evidence type="ECO:0000313" key="7">
    <source>
        <dbReference type="EMBL" id="TWD85608.1"/>
    </source>
</evidence>
<comment type="caution">
    <text evidence="7">The sequence shown here is derived from an EMBL/GenBank/DDBJ whole genome shotgun (WGS) entry which is preliminary data.</text>
</comment>
<feature type="signal peptide" evidence="5">
    <location>
        <begin position="1"/>
        <end position="20"/>
    </location>
</feature>
<keyword evidence="2 4" id="KW-0472">Membrane</keyword>
<evidence type="ECO:0000313" key="8">
    <source>
        <dbReference type="Proteomes" id="UP000319722"/>
    </source>
</evidence>
<dbReference type="InterPro" id="IPR036737">
    <property type="entry name" value="OmpA-like_sf"/>
</dbReference>
<evidence type="ECO:0000259" key="6">
    <source>
        <dbReference type="PROSITE" id="PS51123"/>
    </source>
</evidence>
<dbReference type="Pfam" id="PF00691">
    <property type="entry name" value="OmpA"/>
    <property type="match status" value="1"/>
</dbReference>
<name>A0A561C397_9BURK</name>
<dbReference type="PANTHER" id="PTHR30329">
    <property type="entry name" value="STATOR ELEMENT OF FLAGELLAR MOTOR COMPLEX"/>
    <property type="match status" value="1"/>
</dbReference>
<evidence type="ECO:0000256" key="4">
    <source>
        <dbReference type="PROSITE-ProRule" id="PRU00473"/>
    </source>
</evidence>
<dbReference type="AlphaFoldDB" id="A0A561C397"/>
<dbReference type="OrthoDB" id="5360144at2"/>
<dbReference type="Gene3D" id="3.30.1330.60">
    <property type="entry name" value="OmpA-like domain"/>
    <property type="match status" value="1"/>
</dbReference>
<feature type="domain" description="OmpA-like" evidence="6">
    <location>
        <begin position="59"/>
        <end position="188"/>
    </location>
</feature>
<dbReference type="EMBL" id="VIVL01000005">
    <property type="protein sequence ID" value="TWD85608.1"/>
    <property type="molecule type" value="Genomic_DNA"/>
</dbReference>
<dbReference type="InterPro" id="IPR050330">
    <property type="entry name" value="Bact_OuterMem_StrucFunc"/>
</dbReference>
<dbReference type="Proteomes" id="UP000319722">
    <property type="component" value="Unassembled WGS sequence"/>
</dbReference>
<dbReference type="PANTHER" id="PTHR30329:SF21">
    <property type="entry name" value="LIPOPROTEIN YIAD-RELATED"/>
    <property type="match status" value="1"/>
</dbReference>
<organism evidence="7 8">
    <name type="scientific">Variovorax beijingensis</name>
    <dbReference type="NCBI Taxonomy" id="2496117"/>
    <lineage>
        <taxon>Bacteria</taxon>
        <taxon>Pseudomonadati</taxon>
        <taxon>Pseudomonadota</taxon>
        <taxon>Betaproteobacteria</taxon>
        <taxon>Burkholderiales</taxon>
        <taxon>Comamonadaceae</taxon>
        <taxon>Variovorax</taxon>
    </lineage>
</organism>
<proteinExistence type="predicted"/>
<dbReference type="PRINTS" id="PR01021">
    <property type="entry name" value="OMPADOMAIN"/>
</dbReference>
<dbReference type="SUPFAM" id="SSF103088">
    <property type="entry name" value="OmpA-like"/>
    <property type="match status" value="1"/>
</dbReference>
<gene>
    <name evidence="7" type="ORF">FB547_105120</name>
</gene>
<protein>
    <submittedName>
        <fullName evidence="7">Outer membrane protein OmpA-like peptidoglycan-associated protein</fullName>
    </submittedName>
</protein>
<evidence type="ECO:0000256" key="5">
    <source>
        <dbReference type="SAM" id="SignalP"/>
    </source>
</evidence>
<dbReference type="CDD" id="cd07185">
    <property type="entry name" value="OmpA_C-like"/>
    <property type="match status" value="1"/>
</dbReference>